<organism evidence="12 13">
    <name type="scientific">Streptomyces hebeiensis</name>
    <dbReference type="NCBI Taxonomy" id="229486"/>
    <lineage>
        <taxon>Bacteria</taxon>
        <taxon>Bacillati</taxon>
        <taxon>Actinomycetota</taxon>
        <taxon>Actinomycetes</taxon>
        <taxon>Kitasatosporales</taxon>
        <taxon>Streptomycetaceae</taxon>
        <taxon>Streptomyces</taxon>
    </lineage>
</organism>
<dbReference type="PANTHER" id="PTHR24421">
    <property type="entry name" value="NITRATE/NITRITE SENSOR PROTEIN NARX-RELATED"/>
    <property type="match status" value="1"/>
</dbReference>
<dbReference type="GO" id="GO:0016301">
    <property type="term" value="F:kinase activity"/>
    <property type="evidence" value="ECO:0007669"/>
    <property type="project" value="UniProtKB-KW"/>
</dbReference>
<dbReference type="Gene3D" id="1.20.5.1930">
    <property type="match status" value="1"/>
</dbReference>
<evidence type="ECO:0000256" key="2">
    <source>
        <dbReference type="ARBA" id="ARBA00012438"/>
    </source>
</evidence>
<feature type="domain" description="Signal transduction histidine kinase subgroup 3 dimerisation and phosphoacceptor" evidence="11">
    <location>
        <begin position="243"/>
        <end position="307"/>
    </location>
</feature>
<feature type="transmembrane region" description="Helical" evidence="9">
    <location>
        <begin position="61"/>
        <end position="92"/>
    </location>
</feature>
<dbReference type="InterPro" id="IPR050482">
    <property type="entry name" value="Sensor_HK_TwoCompSys"/>
</dbReference>
<accession>A0ABN1UUQ4</accession>
<keyword evidence="6 12" id="KW-0418">Kinase</keyword>
<evidence type="ECO:0000256" key="8">
    <source>
        <dbReference type="ARBA" id="ARBA00023012"/>
    </source>
</evidence>
<evidence type="ECO:0000256" key="5">
    <source>
        <dbReference type="ARBA" id="ARBA00022741"/>
    </source>
</evidence>
<dbReference type="EMBL" id="BAAAKV010000023">
    <property type="protein sequence ID" value="GAA1170112.1"/>
    <property type="molecule type" value="Genomic_DNA"/>
</dbReference>
<evidence type="ECO:0000256" key="1">
    <source>
        <dbReference type="ARBA" id="ARBA00000085"/>
    </source>
</evidence>
<feature type="transmembrane region" description="Helical" evidence="9">
    <location>
        <begin position="182"/>
        <end position="205"/>
    </location>
</feature>
<keyword evidence="9" id="KW-0812">Transmembrane</keyword>
<keyword evidence="9" id="KW-0472">Membrane</keyword>
<dbReference type="CDD" id="cd16917">
    <property type="entry name" value="HATPase_UhpB-NarQ-NarX-like"/>
    <property type="match status" value="1"/>
</dbReference>
<dbReference type="InterPro" id="IPR003594">
    <property type="entry name" value="HATPase_dom"/>
</dbReference>
<evidence type="ECO:0000313" key="13">
    <source>
        <dbReference type="Proteomes" id="UP001501371"/>
    </source>
</evidence>
<keyword evidence="7" id="KW-0067">ATP-binding</keyword>
<evidence type="ECO:0000256" key="6">
    <source>
        <dbReference type="ARBA" id="ARBA00022777"/>
    </source>
</evidence>
<dbReference type="Proteomes" id="UP001501371">
    <property type="component" value="Unassembled WGS sequence"/>
</dbReference>
<dbReference type="Gene3D" id="3.30.565.10">
    <property type="entry name" value="Histidine kinase-like ATPase, C-terminal domain"/>
    <property type="match status" value="1"/>
</dbReference>
<gene>
    <name evidence="12" type="ORF">GCM10009654_29240</name>
</gene>
<reference evidence="12 13" key="1">
    <citation type="journal article" date="2019" name="Int. J. Syst. Evol. Microbiol.">
        <title>The Global Catalogue of Microorganisms (GCM) 10K type strain sequencing project: providing services to taxonomists for standard genome sequencing and annotation.</title>
        <authorList>
            <consortium name="The Broad Institute Genomics Platform"/>
            <consortium name="The Broad Institute Genome Sequencing Center for Infectious Disease"/>
            <person name="Wu L."/>
            <person name="Ma J."/>
        </authorList>
    </citation>
    <scope>NUCLEOTIDE SEQUENCE [LARGE SCALE GENOMIC DNA]</scope>
    <source>
        <strain evidence="12 13">JCM 12696</strain>
    </source>
</reference>
<evidence type="ECO:0000256" key="3">
    <source>
        <dbReference type="ARBA" id="ARBA00022553"/>
    </source>
</evidence>
<keyword evidence="13" id="KW-1185">Reference proteome</keyword>
<comment type="catalytic activity">
    <reaction evidence="1">
        <text>ATP + protein L-histidine = ADP + protein N-phospho-L-histidine.</text>
        <dbReference type="EC" id="2.7.13.3"/>
    </reaction>
</comment>
<keyword evidence="8" id="KW-0902">Two-component regulatory system</keyword>
<dbReference type="InterPro" id="IPR011712">
    <property type="entry name" value="Sig_transdc_His_kin_sub3_dim/P"/>
</dbReference>
<evidence type="ECO:0000259" key="10">
    <source>
        <dbReference type="Pfam" id="PF02518"/>
    </source>
</evidence>
<keyword evidence="5" id="KW-0547">Nucleotide-binding</keyword>
<name>A0ABN1UUQ4_9ACTN</name>
<keyword evidence="9" id="KW-1133">Transmembrane helix</keyword>
<keyword evidence="3" id="KW-0597">Phosphoprotein</keyword>
<dbReference type="PANTHER" id="PTHR24421:SF10">
    <property type="entry name" value="NITRATE_NITRITE SENSOR PROTEIN NARQ"/>
    <property type="match status" value="1"/>
</dbReference>
<sequence length="429" mass="46309">MRLLTQASGLVSIMQFTLSASGRGHIEVDRTEDCGFPQCTASRGAARFPDMKAVVRRGLRLAAGLFMGTGSALVELPFILLAGVALLLVLAWPRGRQAVIRPLAVCAGKLVELERHRLRTLFGERVAGTYGPAAALRYLAVRWTLGMLGAVILLSVMIGAAYGTFFFYGWLITDIRRPGTVVAGSFGGLFLLFLAVQGIFGVATLEGKLARHFLGPSQQEALERRIVQLATSRAGVVDAVHDERRRIERDLHDGVQQQLVALGMLLGRARRSSDPVRARELLRQAHDQSGAVLTELREVAWRVYPTVLDEAGLRTALESVAERSPVPVRLTCALRREPEKAAANVAYFVVSESVTNAVKHAGTARIEVEVAEESRMLRIRVKDYGRGGADPAGSGLLGLARRVAALDGLLQVKSPPGGPTTIVAEIPCE</sequence>
<keyword evidence="4" id="KW-0808">Transferase</keyword>
<comment type="caution">
    <text evidence="12">The sequence shown here is derived from an EMBL/GenBank/DDBJ whole genome shotgun (WGS) entry which is preliminary data.</text>
</comment>
<feature type="domain" description="Histidine kinase/HSP90-like ATPase" evidence="10">
    <location>
        <begin position="347"/>
        <end position="427"/>
    </location>
</feature>
<evidence type="ECO:0000313" key="12">
    <source>
        <dbReference type="EMBL" id="GAA1170112.1"/>
    </source>
</evidence>
<dbReference type="EC" id="2.7.13.3" evidence="2"/>
<feature type="transmembrane region" description="Helical" evidence="9">
    <location>
        <begin position="145"/>
        <end position="170"/>
    </location>
</feature>
<proteinExistence type="predicted"/>
<dbReference type="Pfam" id="PF07730">
    <property type="entry name" value="HisKA_3"/>
    <property type="match status" value="1"/>
</dbReference>
<evidence type="ECO:0000256" key="4">
    <source>
        <dbReference type="ARBA" id="ARBA00022679"/>
    </source>
</evidence>
<evidence type="ECO:0000256" key="7">
    <source>
        <dbReference type="ARBA" id="ARBA00022840"/>
    </source>
</evidence>
<protein>
    <recommendedName>
        <fullName evidence="2">histidine kinase</fullName>
        <ecNumber evidence="2">2.7.13.3</ecNumber>
    </recommendedName>
</protein>
<dbReference type="SUPFAM" id="SSF55874">
    <property type="entry name" value="ATPase domain of HSP90 chaperone/DNA topoisomerase II/histidine kinase"/>
    <property type="match status" value="1"/>
</dbReference>
<evidence type="ECO:0000256" key="9">
    <source>
        <dbReference type="SAM" id="Phobius"/>
    </source>
</evidence>
<dbReference type="Pfam" id="PF02518">
    <property type="entry name" value="HATPase_c"/>
    <property type="match status" value="1"/>
</dbReference>
<evidence type="ECO:0000259" key="11">
    <source>
        <dbReference type="Pfam" id="PF07730"/>
    </source>
</evidence>
<dbReference type="InterPro" id="IPR036890">
    <property type="entry name" value="HATPase_C_sf"/>
</dbReference>